<dbReference type="Gene3D" id="1.20.1440.60">
    <property type="entry name" value="23S rRNA-intervening sequence"/>
    <property type="match status" value="1"/>
</dbReference>
<dbReference type="Proteomes" id="UP000198820">
    <property type="component" value="Unassembled WGS sequence"/>
</dbReference>
<name>A0A1H4ANV0_9FLAO</name>
<proteinExistence type="predicted"/>
<dbReference type="PANTHER" id="PTHR38471">
    <property type="entry name" value="FOUR HELIX BUNDLE PROTEIN"/>
    <property type="match status" value="1"/>
</dbReference>
<dbReference type="AlphaFoldDB" id="A0A1H4ANV0"/>
<dbReference type="CDD" id="cd16377">
    <property type="entry name" value="23S_rRNA_IVP_like"/>
    <property type="match status" value="1"/>
</dbReference>
<sequence length="121" mass="14329">MRRHNYKKLQIWNEAMDLIDENYLFTSTLPDYEKYGLRTQMNRCAVSIASNISEGSSKRTNKHFIKYLEDSLGSAYELETQLTVCFRQKFISDEIYLSLENKIQKLQSKISNFIDRLESNQ</sequence>
<evidence type="ECO:0000313" key="1">
    <source>
        <dbReference type="EMBL" id="SEA37583.1"/>
    </source>
</evidence>
<dbReference type="RefSeq" id="WP_093243854.1">
    <property type="nucleotide sequence ID" value="NZ_FNQF01000005.1"/>
</dbReference>
<dbReference type="InterPro" id="IPR036583">
    <property type="entry name" value="23S_rRNA_IVS_sf"/>
</dbReference>
<dbReference type="NCBIfam" id="TIGR02436">
    <property type="entry name" value="four helix bundle protein"/>
    <property type="match status" value="1"/>
</dbReference>
<accession>A0A1H4ANV0</accession>
<organism evidence="1 2">
    <name type="scientific">Psychroflexus halocasei</name>
    <dbReference type="NCBI Taxonomy" id="908615"/>
    <lineage>
        <taxon>Bacteria</taxon>
        <taxon>Pseudomonadati</taxon>
        <taxon>Bacteroidota</taxon>
        <taxon>Flavobacteriia</taxon>
        <taxon>Flavobacteriales</taxon>
        <taxon>Flavobacteriaceae</taxon>
        <taxon>Psychroflexus</taxon>
    </lineage>
</organism>
<gene>
    <name evidence="1" type="ORF">SAMN05421540_10599</name>
</gene>
<dbReference type="SUPFAM" id="SSF158446">
    <property type="entry name" value="IVS-encoded protein-like"/>
    <property type="match status" value="1"/>
</dbReference>
<keyword evidence="2" id="KW-1185">Reference proteome</keyword>
<dbReference type="EMBL" id="FNQF01000005">
    <property type="protein sequence ID" value="SEA37583.1"/>
    <property type="molecule type" value="Genomic_DNA"/>
</dbReference>
<dbReference type="PANTHER" id="PTHR38471:SF2">
    <property type="entry name" value="FOUR HELIX BUNDLE PROTEIN"/>
    <property type="match status" value="1"/>
</dbReference>
<dbReference type="STRING" id="908615.SAMN05421540_10599"/>
<reference evidence="1 2" key="1">
    <citation type="submission" date="2016-10" db="EMBL/GenBank/DDBJ databases">
        <authorList>
            <person name="de Groot N.N."/>
        </authorList>
    </citation>
    <scope>NUCLEOTIDE SEQUENCE [LARGE SCALE GENOMIC DNA]</scope>
    <source>
        <strain evidence="1 2">DSM 23581</strain>
    </source>
</reference>
<dbReference type="InterPro" id="IPR012657">
    <property type="entry name" value="23S_rRNA-intervening_sequence"/>
</dbReference>
<evidence type="ECO:0000313" key="2">
    <source>
        <dbReference type="Proteomes" id="UP000198820"/>
    </source>
</evidence>
<dbReference type="Pfam" id="PF05635">
    <property type="entry name" value="23S_rRNA_IVP"/>
    <property type="match status" value="1"/>
</dbReference>
<protein>
    <submittedName>
        <fullName evidence="1">Four helix bundle protein</fullName>
    </submittedName>
</protein>